<dbReference type="PANTHER" id="PTHR22870">
    <property type="entry name" value="REGULATOR OF CHROMOSOME CONDENSATION"/>
    <property type="match status" value="1"/>
</dbReference>
<dbReference type="AlphaFoldDB" id="A0A834J033"/>
<dbReference type="PANTHER" id="PTHR22870:SF360">
    <property type="entry name" value="ULTRAVIOLET-B RECEPTOR UVR8"/>
    <property type="match status" value="1"/>
</dbReference>
<dbReference type="SUPFAM" id="SSF50985">
    <property type="entry name" value="RCC1/BLIP-II"/>
    <property type="match status" value="1"/>
</dbReference>
<dbReference type="Gene3D" id="2.130.10.30">
    <property type="entry name" value="Regulator of chromosome condensation 1/beta-lactamase-inhibitor protein II"/>
    <property type="match status" value="1"/>
</dbReference>
<dbReference type="PROSITE" id="PS50012">
    <property type="entry name" value="RCC1_3"/>
    <property type="match status" value="1"/>
</dbReference>
<proteinExistence type="predicted"/>
<protein>
    <submittedName>
        <fullName evidence="3">Uncharacterized protein</fullName>
    </submittedName>
</protein>
<evidence type="ECO:0000313" key="3">
    <source>
        <dbReference type="EMBL" id="KAF7287590.1"/>
    </source>
</evidence>
<evidence type="ECO:0000256" key="1">
    <source>
        <dbReference type="ARBA" id="ARBA00022737"/>
    </source>
</evidence>
<organism evidence="3 4">
    <name type="scientific">Rhynchophorus ferrugineus</name>
    <name type="common">Red palm weevil</name>
    <name type="synonym">Curculio ferrugineus</name>
    <dbReference type="NCBI Taxonomy" id="354439"/>
    <lineage>
        <taxon>Eukaryota</taxon>
        <taxon>Metazoa</taxon>
        <taxon>Ecdysozoa</taxon>
        <taxon>Arthropoda</taxon>
        <taxon>Hexapoda</taxon>
        <taxon>Insecta</taxon>
        <taxon>Pterygota</taxon>
        <taxon>Neoptera</taxon>
        <taxon>Endopterygota</taxon>
        <taxon>Coleoptera</taxon>
        <taxon>Polyphaga</taxon>
        <taxon>Cucujiformia</taxon>
        <taxon>Curculionidae</taxon>
        <taxon>Dryophthorinae</taxon>
        <taxon>Rhynchophorus</taxon>
    </lineage>
</organism>
<dbReference type="InterPro" id="IPR000408">
    <property type="entry name" value="Reg_chr_condens"/>
</dbReference>
<dbReference type="OrthoDB" id="10256179at2759"/>
<keyword evidence="1" id="KW-0677">Repeat</keyword>
<feature type="repeat" description="RCC1" evidence="2">
    <location>
        <begin position="35"/>
        <end position="83"/>
    </location>
</feature>
<dbReference type="Pfam" id="PF00415">
    <property type="entry name" value="RCC1"/>
    <property type="match status" value="2"/>
</dbReference>
<sequence length="132" mass="14671">MELFLVGEKIKVFQHEGLQSVYAGWTHSIALTKMGEVFSWGRNSYGQLGSERELSYKPEKIEALDNINQISVGSEHNLAVTKDSGLYSWGWNEHGSCGTGDKMDVLKPTRILENKKVKLAFACTGTSFAIVE</sequence>
<dbReference type="Proteomes" id="UP000625711">
    <property type="component" value="Unassembled WGS sequence"/>
</dbReference>
<gene>
    <name evidence="3" type="ORF">GWI33_005948</name>
</gene>
<dbReference type="EMBL" id="JAACXV010000004">
    <property type="protein sequence ID" value="KAF7287590.1"/>
    <property type="molecule type" value="Genomic_DNA"/>
</dbReference>
<evidence type="ECO:0000256" key="2">
    <source>
        <dbReference type="PROSITE-ProRule" id="PRU00235"/>
    </source>
</evidence>
<evidence type="ECO:0000313" key="4">
    <source>
        <dbReference type="Proteomes" id="UP000625711"/>
    </source>
</evidence>
<dbReference type="InterPro" id="IPR009091">
    <property type="entry name" value="RCC1/BLIP-II"/>
</dbReference>
<comment type="caution">
    <text evidence="3">The sequence shown here is derived from an EMBL/GenBank/DDBJ whole genome shotgun (WGS) entry which is preliminary data.</text>
</comment>
<keyword evidence="4" id="KW-1185">Reference proteome</keyword>
<dbReference type="PRINTS" id="PR00633">
    <property type="entry name" value="RCCNDNSATION"/>
</dbReference>
<accession>A0A834J033</accession>
<name>A0A834J033_RHYFE</name>
<dbReference type="InterPro" id="IPR051210">
    <property type="entry name" value="Ub_ligase/GEF_domain"/>
</dbReference>
<reference evidence="3" key="1">
    <citation type="submission" date="2020-08" db="EMBL/GenBank/DDBJ databases">
        <title>Genome sequencing and assembly of the red palm weevil Rhynchophorus ferrugineus.</title>
        <authorList>
            <person name="Dias G.B."/>
            <person name="Bergman C.M."/>
            <person name="Manee M."/>
        </authorList>
    </citation>
    <scope>NUCLEOTIDE SEQUENCE</scope>
    <source>
        <strain evidence="3">AA-2017</strain>
        <tissue evidence="3">Whole larva</tissue>
    </source>
</reference>